<protein>
    <submittedName>
        <fullName evidence="1">Uncharacterized protein</fullName>
    </submittedName>
</protein>
<evidence type="ECO:0000313" key="1">
    <source>
        <dbReference type="EMBL" id="TFK72436.1"/>
    </source>
</evidence>
<name>A0ACD3B484_9AGAR</name>
<gene>
    <name evidence="1" type="ORF">BDN72DRAFT_836197</name>
</gene>
<dbReference type="Proteomes" id="UP000308600">
    <property type="component" value="Unassembled WGS sequence"/>
</dbReference>
<organism evidence="1 2">
    <name type="scientific">Pluteus cervinus</name>
    <dbReference type="NCBI Taxonomy" id="181527"/>
    <lineage>
        <taxon>Eukaryota</taxon>
        <taxon>Fungi</taxon>
        <taxon>Dikarya</taxon>
        <taxon>Basidiomycota</taxon>
        <taxon>Agaricomycotina</taxon>
        <taxon>Agaricomycetes</taxon>
        <taxon>Agaricomycetidae</taxon>
        <taxon>Agaricales</taxon>
        <taxon>Pluteineae</taxon>
        <taxon>Pluteaceae</taxon>
        <taxon>Pluteus</taxon>
    </lineage>
</organism>
<reference evidence="1 2" key="1">
    <citation type="journal article" date="2019" name="Nat. Ecol. Evol.">
        <title>Megaphylogeny resolves global patterns of mushroom evolution.</title>
        <authorList>
            <person name="Varga T."/>
            <person name="Krizsan K."/>
            <person name="Foldi C."/>
            <person name="Dima B."/>
            <person name="Sanchez-Garcia M."/>
            <person name="Sanchez-Ramirez S."/>
            <person name="Szollosi G.J."/>
            <person name="Szarkandi J.G."/>
            <person name="Papp V."/>
            <person name="Albert L."/>
            <person name="Andreopoulos W."/>
            <person name="Angelini C."/>
            <person name="Antonin V."/>
            <person name="Barry K.W."/>
            <person name="Bougher N.L."/>
            <person name="Buchanan P."/>
            <person name="Buyck B."/>
            <person name="Bense V."/>
            <person name="Catcheside P."/>
            <person name="Chovatia M."/>
            <person name="Cooper J."/>
            <person name="Damon W."/>
            <person name="Desjardin D."/>
            <person name="Finy P."/>
            <person name="Geml J."/>
            <person name="Haridas S."/>
            <person name="Hughes K."/>
            <person name="Justo A."/>
            <person name="Karasinski D."/>
            <person name="Kautmanova I."/>
            <person name="Kiss B."/>
            <person name="Kocsube S."/>
            <person name="Kotiranta H."/>
            <person name="LaButti K.M."/>
            <person name="Lechner B.E."/>
            <person name="Liimatainen K."/>
            <person name="Lipzen A."/>
            <person name="Lukacs Z."/>
            <person name="Mihaltcheva S."/>
            <person name="Morgado L.N."/>
            <person name="Niskanen T."/>
            <person name="Noordeloos M.E."/>
            <person name="Ohm R.A."/>
            <person name="Ortiz-Santana B."/>
            <person name="Ovrebo C."/>
            <person name="Racz N."/>
            <person name="Riley R."/>
            <person name="Savchenko A."/>
            <person name="Shiryaev A."/>
            <person name="Soop K."/>
            <person name="Spirin V."/>
            <person name="Szebenyi C."/>
            <person name="Tomsovsky M."/>
            <person name="Tulloss R.E."/>
            <person name="Uehling J."/>
            <person name="Grigoriev I.V."/>
            <person name="Vagvolgyi C."/>
            <person name="Papp T."/>
            <person name="Martin F.M."/>
            <person name="Miettinen O."/>
            <person name="Hibbett D.S."/>
            <person name="Nagy L.G."/>
        </authorList>
    </citation>
    <scope>NUCLEOTIDE SEQUENCE [LARGE SCALE GENOMIC DNA]</scope>
    <source>
        <strain evidence="1 2">NL-1719</strain>
    </source>
</reference>
<accession>A0ACD3B484</accession>
<dbReference type="EMBL" id="ML208285">
    <property type="protein sequence ID" value="TFK72436.1"/>
    <property type="molecule type" value="Genomic_DNA"/>
</dbReference>
<sequence>MNLVEISCGADPRVKLEGLRPAYQPLCGGSLAGGWRESQVISSLLALNLTPPHKSGFKGGWGVKPHRYLHDGSRLLFRLMMGSSCTVQRRPQVHTSFQGPLSQRLIYGSLPGASISGPLVLVYLAGEGSIRYPRLTQFFPTLRPLLDVSLFEDGQSRADIVTIFSAPTFHSNILSSQCALKIGNTSLGV</sequence>
<keyword evidence="2" id="KW-1185">Reference proteome</keyword>
<evidence type="ECO:0000313" key="2">
    <source>
        <dbReference type="Proteomes" id="UP000308600"/>
    </source>
</evidence>
<proteinExistence type="predicted"/>